<evidence type="ECO:0000313" key="1">
    <source>
        <dbReference type="EMBL" id="MBX49426.1"/>
    </source>
</evidence>
<organism evidence="1">
    <name type="scientific">Rhizophora mucronata</name>
    <name type="common">Asiatic mangrove</name>
    <dbReference type="NCBI Taxonomy" id="61149"/>
    <lineage>
        <taxon>Eukaryota</taxon>
        <taxon>Viridiplantae</taxon>
        <taxon>Streptophyta</taxon>
        <taxon>Embryophyta</taxon>
        <taxon>Tracheophyta</taxon>
        <taxon>Spermatophyta</taxon>
        <taxon>Magnoliopsida</taxon>
        <taxon>eudicotyledons</taxon>
        <taxon>Gunneridae</taxon>
        <taxon>Pentapetalae</taxon>
        <taxon>rosids</taxon>
        <taxon>fabids</taxon>
        <taxon>Malpighiales</taxon>
        <taxon>Rhizophoraceae</taxon>
        <taxon>Rhizophora</taxon>
    </lineage>
</organism>
<reference evidence="1" key="1">
    <citation type="submission" date="2018-02" db="EMBL/GenBank/DDBJ databases">
        <title>Rhizophora mucronata_Transcriptome.</title>
        <authorList>
            <person name="Meera S.P."/>
            <person name="Sreeshan A."/>
            <person name="Augustine A."/>
        </authorList>
    </citation>
    <scope>NUCLEOTIDE SEQUENCE</scope>
    <source>
        <tissue evidence="1">Leaf</tissue>
    </source>
</reference>
<accession>A0A2P2P3R4</accession>
<name>A0A2P2P3R4_RHIMU</name>
<sequence length="35" mass="4069">MILITFLVFISFEFQVQLITFLSCCLISKSSLVQR</sequence>
<proteinExistence type="predicted"/>
<protein>
    <submittedName>
        <fullName evidence="1">Uncharacterized protein</fullName>
    </submittedName>
</protein>
<dbReference type="EMBL" id="GGEC01068942">
    <property type="protein sequence ID" value="MBX49426.1"/>
    <property type="molecule type" value="Transcribed_RNA"/>
</dbReference>
<dbReference type="AlphaFoldDB" id="A0A2P2P3R4"/>